<dbReference type="SMART" id="SM00028">
    <property type="entry name" value="TPR"/>
    <property type="match status" value="2"/>
</dbReference>
<dbReference type="Gene3D" id="1.25.40.10">
    <property type="entry name" value="Tetratricopeptide repeat domain"/>
    <property type="match status" value="1"/>
</dbReference>
<feature type="domain" description="Beta-lactamase-related" evidence="2">
    <location>
        <begin position="11"/>
        <end position="335"/>
    </location>
</feature>
<gene>
    <name evidence="3" type="ORF">IO99_04335</name>
</gene>
<dbReference type="AlphaFoldDB" id="A0A084JFK6"/>
<dbReference type="STRING" id="318464.IO99_04335"/>
<dbReference type="EMBL" id="JPMD01000008">
    <property type="protein sequence ID" value="KEZ87740.1"/>
    <property type="molecule type" value="Genomic_DNA"/>
</dbReference>
<evidence type="ECO:0000313" key="3">
    <source>
        <dbReference type="EMBL" id="KEZ87740.1"/>
    </source>
</evidence>
<evidence type="ECO:0000313" key="4">
    <source>
        <dbReference type="Proteomes" id="UP000028542"/>
    </source>
</evidence>
<dbReference type="SUPFAM" id="SSF48452">
    <property type="entry name" value="TPR-like"/>
    <property type="match status" value="1"/>
</dbReference>
<accession>A0A084JFK6</accession>
<feature type="repeat" description="TPR" evidence="1">
    <location>
        <begin position="430"/>
        <end position="463"/>
    </location>
</feature>
<dbReference type="PROSITE" id="PS50005">
    <property type="entry name" value="TPR"/>
    <property type="match status" value="1"/>
</dbReference>
<organism evidence="3 4">
    <name type="scientific">Clostridium sulfidigenes</name>
    <dbReference type="NCBI Taxonomy" id="318464"/>
    <lineage>
        <taxon>Bacteria</taxon>
        <taxon>Bacillati</taxon>
        <taxon>Bacillota</taxon>
        <taxon>Clostridia</taxon>
        <taxon>Eubacteriales</taxon>
        <taxon>Clostridiaceae</taxon>
        <taxon>Clostridium</taxon>
    </lineage>
</organism>
<dbReference type="InterPro" id="IPR019734">
    <property type="entry name" value="TPR_rpt"/>
</dbReference>
<name>A0A084JFK6_9CLOT</name>
<dbReference type="eggNOG" id="COG1680">
    <property type="taxonomic scope" value="Bacteria"/>
</dbReference>
<dbReference type="InterPro" id="IPR001466">
    <property type="entry name" value="Beta-lactam-related"/>
</dbReference>
<dbReference type="InterPro" id="IPR050491">
    <property type="entry name" value="AmpC-like"/>
</dbReference>
<proteinExistence type="predicted"/>
<keyword evidence="4" id="KW-1185">Reference proteome</keyword>
<dbReference type="Pfam" id="PF00144">
    <property type="entry name" value="Beta-lactamase"/>
    <property type="match status" value="1"/>
</dbReference>
<dbReference type="InterPro" id="IPR011990">
    <property type="entry name" value="TPR-like_helical_dom_sf"/>
</dbReference>
<comment type="caution">
    <text evidence="3">The sequence shown here is derived from an EMBL/GenBank/DDBJ whole genome shotgun (WGS) entry which is preliminary data.</text>
</comment>
<keyword evidence="1" id="KW-0802">TPR repeat</keyword>
<dbReference type="PANTHER" id="PTHR46825">
    <property type="entry name" value="D-ALANYL-D-ALANINE-CARBOXYPEPTIDASE/ENDOPEPTIDASE AMPH"/>
    <property type="match status" value="1"/>
</dbReference>
<evidence type="ECO:0000256" key="1">
    <source>
        <dbReference type="PROSITE-ProRule" id="PRU00339"/>
    </source>
</evidence>
<dbReference type="Gene3D" id="3.40.710.10">
    <property type="entry name" value="DD-peptidase/beta-lactamase superfamily"/>
    <property type="match status" value="1"/>
</dbReference>
<dbReference type="Proteomes" id="UP000028542">
    <property type="component" value="Unassembled WGS sequence"/>
</dbReference>
<dbReference type="InterPro" id="IPR012338">
    <property type="entry name" value="Beta-lactam/transpept-like"/>
</dbReference>
<evidence type="ECO:0000259" key="2">
    <source>
        <dbReference type="Pfam" id="PF00144"/>
    </source>
</evidence>
<dbReference type="PANTHER" id="PTHR46825:SF9">
    <property type="entry name" value="BETA-LACTAMASE-RELATED DOMAIN-CONTAINING PROTEIN"/>
    <property type="match status" value="1"/>
</dbReference>
<reference evidence="3 4" key="1">
    <citation type="submission" date="2014-07" db="EMBL/GenBank/DDBJ databases">
        <title>Draft genome of Clostridium sulfidigenes 113A isolated from sediments associated with methane hydrate from Krishna Godavari basin.</title>
        <authorList>
            <person name="Honkalas V.S."/>
            <person name="Dabir A.P."/>
            <person name="Arora P."/>
            <person name="Dhakephalkar P.K."/>
        </authorList>
    </citation>
    <scope>NUCLEOTIDE SEQUENCE [LARGE SCALE GENOMIC DNA]</scope>
    <source>
        <strain evidence="3 4">113A</strain>
    </source>
</reference>
<sequence>MDIKEGIIKDLDRIINEYVNGEFVPGLSVGVVYNNEVIYTKGFGVKNVDTKEPIDEKSLFHMASVSKTFVATGIMQLVQQGKIYLDKYLIEYLPYFKLKDDRYKKITIRQLLTHISGMPDEDDYEWDKPQYDEEALERYVRSISGRELMWEPGEKFAYSNIAYEILGNVIEKVSGMSFEKYMKENILNVVQMKESNFLKPLVSKELLTSPHILDTKNGYGATVSEVFPYNRAHGPSSTLCSNVVEMCNYAIANINEGKFKGNKILETHSYLELWRKYALTGWGGYTLEIGLAWFLGEYKGNKVRSHSGMDTGFRSNLIILPERGIAVVVMINSDYIGTKVLCESILDILLGEEVDYIKRSLASHIVRTMFNNNSEIALQEYNKIKENSIEKYLVYEDEFNAIAYNLLERKRIKEAIDVLNLSIKIFPGSANLYDSLGEMYLCKGNKKQALASYKKSFELNPNNKEAKKIIDELS</sequence>
<dbReference type="RefSeq" id="WP_035130685.1">
    <property type="nucleotide sequence ID" value="NZ_JPMD01000008.1"/>
</dbReference>
<dbReference type="PROSITE" id="PS50293">
    <property type="entry name" value="TPR_REGION"/>
    <property type="match status" value="1"/>
</dbReference>
<protein>
    <recommendedName>
        <fullName evidence="2">Beta-lactamase-related domain-containing protein</fullName>
    </recommendedName>
</protein>
<dbReference type="SUPFAM" id="SSF56601">
    <property type="entry name" value="beta-lactamase/transpeptidase-like"/>
    <property type="match status" value="1"/>
</dbReference>